<feature type="domain" description="Methyltransferase FkbM" evidence="1">
    <location>
        <begin position="109"/>
        <end position="262"/>
    </location>
</feature>
<dbReference type="SUPFAM" id="SSF53335">
    <property type="entry name" value="S-adenosyl-L-methionine-dependent methyltransferases"/>
    <property type="match status" value="1"/>
</dbReference>
<dbReference type="PANTHER" id="PTHR34203">
    <property type="entry name" value="METHYLTRANSFERASE, FKBM FAMILY PROTEIN"/>
    <property type="match status" value="1"/>
</dbReference>
<protein>
    <submittedName>
        <fullName evidence="2">FkbM family methyltransferase</fullName>
    </submittedName>
</protein>
<proteinExistence type="predicted"/>
<dbReference type="NCBIfam" id="TIGR01444">
    <property type="entry name" value="fkbM_fam"/>
    <property type="match status" value="1"/>
</dbReference>
<dbReference type="GO" id="GO:0008168">
    <property type="term" value="F:methyltransferase activity"/>
    <property type="evidence" value="ECO:0007669"/>
    <property type="project" value="UniProtKB-KW"/>
</dbReference>
<keyword evidence="2" id="KW-0489">Methyltransferase</keyword>
<dbReference type="PANTHER" id="PTHR34203:SF13">
    <property type="entry name" value="EXPRESSED PROTEIN"/>
    <property type="match status" value="1"/>
</dbReference>
<name>A0ABX0I4R0_9FLAO</name>
<dbReference type="EMBL" id="JAAJBT010000002">
    <property type="protein sequence ID" value="NHM01123.1"/>
    <property type="molecule type" value="Genomic_DNA"/>
</dbReference>
<organism evidence="2 3">
    <name type="scientific">Flavobacterium difficile</name>
    <dbReference type="NCBI Taxonomy" id="2709659"/>
    <lineage>
        <taxon>Bacteria</taxon>
        <taxon>Pseudomonadati</taxon>
        <taxon>Bacteroidota</taxon>
        <taxon>Flavobacteriia</taxon>
        <taxon>Flavobacteriales</taxon>
        <taxon>Flavobacteriaceae</taxon>
        <taxon>Flavobacterium</taxon>
    </lineage>
</organism>
<dbReference type="InterPro" id="IPR052514">
    <property type="entry name" value="SAM-dependent_MTase"/>
</dbReference>
<keyword evidence="3" id="KW-1185">Reference proteome</keyword>
<dbReference type="GO" id="GO:0032259">
    <property type="term" value="P:methylation"/>
    <property type="evidence" value="ECO:0007669"/>
    <property type="project" value="UniProtKB-KW"/>
</dbReference>
<evidence type="ECO:0000259" key="1">
    <source>
        <dbReference type="Pfam" id="PF05050"/>
    </source>
</evidence>
<dbReference type="Proteomes" id="UP000800984">
    <property type="component" value="Unassembled WGS sequence"/>
</dbReference>
<evidence type="ECO:0000313" key="3">
    <source>
        <dbReference type="Proteomes" id="UP000800984"/>
    </source>
</evidence>
<dbReference type="Gene3D" id="3.40.50.150">
    <property type="entry name" value="Vaccinia Virus protein VP39"/>
    <property type="match status" value="1"/>
</dbReference>
<reference evidence="2 3" key="1">
    <citation type="submission" date="2020-02" db="EMBL/GenBank/DDBJ databases">
        <authorList>
            <person name="Chen W.-M."/>
        </authorList>
    </citation>
    <scope>NUCLEOTIDE SEQUENCE [LARGE SCALE GENOMIC DNA]</scope>
    <source>
        <strain evidence="2 3">KDG-16</strain>
    </source>
</reference>
<dbReference type="InterPro" id="IPR029063">
    <property type="entry name" value="SAM-dependent_MTases_sf"/>
</dbReference>
<keyword evidence="2" id="KW-0808">Transferase</keyword>
<dbReference type="InterPro" id="IPR006342">
    <property type="entry name" value="FkbM_mtfrase"/>
</dbReference>
<evidence type="ECO:0000313" key="2">
    <source>
        <dbReference type="EMBL" id="NHM01123.1"/>
    </source>
</evidence>
<dbReference type="Pfam" id="PF05050">
    <property type="entry name" value="Methyltransf_21"/>
    <property type="match status" value="1"/>
</dbReference>
<comment type="caution">
    <text evidence="2">The sequence shown here is derived from an EMBL/GenBank/DDBJ whole genome shotgun (WGS) entry which is preliminary data.</text>
</comment>
<sequence>MKQLVHNLLKKAGFRLINRNKMFKKRLEYLAKYPVIQHKELFLEAYEYVVKLEKYFPTIHFKDANNGICVAIDGLEIEVESFEEFFIIAEIFIDYDYNFLLNEEVVVLDIGMNIGIASLFFSKMHSVSKVYGFEPVPDTYENALYNFNLNPKYKNKIIAKNIGLGKNSRKETFLFDSNWKGNTGVRGKKSASYQISKSKETREVQIEAVSEVFQSIQKENEKANFIVKIDCEGAEYEIFEKLNATNLIKEAKIYMIEWHDEGSEMLEKILVENHFVVFSRKLAVNSGMLYAYNTVK</sequence>
<accession>A0ABX0I4R0</accession>
<dbReference type="RefSeq" id="WP_166076181.1">
    <property type="nucleotide sequence ID" value="NZ_JAAJBT010000002.1"/>
</dbReference>
<gene>
    <name evidence="2" type="ORF">G4D72_03250</name>
</gene>